<dbReference type="CDD" id="cd03677">
    <property type="entry name" value="MM_CoA_mutase_beta"/>
    <property type="match status" value="1"/>
</dbReference>
<dbReference type="InterPro" id="IPR006099">
    <property type="entry name" value="MeMalonylCoA_mutase_a/b_cat"/>
</dbReference>
<dbReference type="Pfam" id="PF01642">
    <property type="entry name" value="MM_CoA_mutase"/>
    <property type="match status" value="1"/>
</dbReference>
<dbReference type="InterPro" id="IPR016176">
    <property type="entry name" value="Cbl-dep_enz_cat"/>
</dbReference>
<evidence type="ECO:0000313" key="2">
    <source>
        <dbReference type="EMBL" id="QBZ98568.1"/>
    </source>
</evidence>
<gene>
    <name evidence="2" type="ORF">GS03_02077</name>
</gene>
<reference evidence="2 3" key="1">
    <citation type="submission" date="2019-04" db="EMBL/GenBank/DDBJ databases">
        <title>Flavobacterium sp. GS03.</title>
        <authorList>
            <person name="Kim H."/>
        </authorList>
    </citation>
    <scope>NUCLEOTIDE SEQUENCE [LARGE SCALE GENOMIC DNA]</scope>
    <source>
        <strain evidence="2 3">GS03</strain>
    </source>
</reference>
<dbReference type="GO" id="GO:0016866">
    <property type="term" value="F:intramolecular transferase activity"/>
    <property type="evidence" value="ECO:0007669"/>
    <property type="project" value="InterPro"/>
</dbReference>
<dbReference type="Gene3D" id="3.20.20.240">
    <property type="entry name" value="Methylmalonyl-CoA mutase"/>
    <property type="match status" value="1"/>
</dbReference>
<dbReference type="PANTHER" id="PTHR48101:SF1">
    <property type="entry name" value="METHYLMALONYL-COA MUTASE, LARGE SUBUNIT"/>
    <property type="match status" value="1"/>
</dbReference>
<dbReference type="GO" id="GO:0031419">
    <property type="term" value="F:cobalamin binding"/>
    <property type="evidence" value="ECO:0007669"/>
    <property type="project" value="InterPro"/>
</dbReference>
<dbReference type="SUPFAM" id="SSF51703">
    <property type="entry name" value="Cobalamin (vitamin B12)-dependent enzymes"/>
    <property type="match status" value="1"/>
</dbReference>
<organism evidence="2 3">
    <name type="scientific">Flavobacterium sangjuense</name>
    <dbReference type="NCBI Taxonomy" id="2518177"/>
    <lineage>
        <taxon>Bacteria</taxon>
        <taxon>Pseudomonadati</taxon>
        <taxon>Bacteroidota</taxon>
        <taxon>Flavobacteriia</taxon>
        <taxon>Flavobacteriales</taxon>
        <taxon>Flavobacteriaceae</taxon>
        <taxon>Flavobacterium</taxon>
    </lineage>
</organism>
<dbReference type="PANTHER" id="PTHR48101">
    <property type="entry name" value="METHYLMALONYL-COA MUTASE, MITOCHONDRIAL-RELATED"/>
    <property type="match status" value="1"/>
</dbReference>
<dbReference type="OrthoDB" id="9762378at2"/>
<sequence length="453" mass="52085">MAENLFDAFEPVSSKQWKQQIQYELKGADYNDTLVWESLEGIKVRPFYHDDESEIKYALKENPKPFEILQNIFVHDIALSNKRALDSLNRGAESIRFAIENENVAIADLMQNLPLKNASYFFYLPFLSIDFVTKINDFAAKNNATCFVQLDPIGQLTRDGNWFENLDKDFEKLNAISAKTTIRFIAIQSGIYQNAGANMVQQLAYTLAHVNEYFNRIKSSNQPITIEVAVGTNYFFEIAKLRALRLLFNTLAKEYSHTFDCHIIVTPTKRNKTLYDYNVNMLRTTTECMSAILGGANCIANLPYDALYHKDNEFGDRIARNQLLVLKHESYFDKVSNPADGAYYIETLTEQLAEKALLLFKEIEEKGGFITQLIEGNIQKKISESAAKEQELFDTGKEVLLGTNKYPNKNDKMKHDLELFPFLKQKPRKTLITPIIEKRLAEKLEQERLAQED</sequence>
<dbReference type="KEGG" id="fsn:GS03_02077"/>
<dbReference type="AlphaFoldDB" id="A0A4P7PUD0"/>
<proteinExistence type="predicted"/>
<protein>
    <recommendedName>
        <fullName evidence="1">Methylmalonyl-CoA mutase alpha/beta chain catalytic domain-containing protein</fullName>
    </recommendedName>
</protein>
<feature type="domain" description="Methylmalonyl-CoA mutase alpha/beta chain catalytic" evidence="1">
    <location>
        <begin position="138"/>
        <end position="417"/>
    </location>
</feature>
<name>A0A4P7PUD0_9FLAO</name>
<accession>A0A4P7PUD0</accession>
<evidence type="ECO:0000313" key="3">
    <source>
        <dbReference type="Proteomes" id="UP000296862"/>
    </source>
</evidence>
<dbReference type="Proteomes" id="UP000296862">
    <property type="component" value="Chromosome"/>
</dbReference>
<keyword evidence="3" id="KW-1185">Reference proteome</keyword>
<dbReference type="EMBL" id="CP038810">
    <property type="protein sequence ID" value="QBZ98568.1"/>
    <property type="molecule type" value="Genomic_DNA"/>
</dbReference>
<dbReference type="RefSeq" id="WP_136152464.1">
    <property type="nucleotide sequence ID" value="NZ_CP038810.1"/>
</dbReference>
<evidence type="ECO:0000259" key="1">
    <source>
        <dbReference type="Pfam" id="PF01642"/>
    </source>
</evidence>